<keyword evidence="3" id="KW-1185">Reference proteome</keyword>
<feature type="region of interest" description="Disordered" evidence="1">
    <location>
        <begin position="1"/>
        <end position="21"/>
    </location>
</feature>
<evidence type="ECO:0000313" key="3">
    <source>
        <dbReference type="Proteomes" id="UP000000226"/>
    </source>
</evidence>
<evidence type="ECO:0000256" key="1">
    <source>
        <dbReference type="SAM" id="MobiDB-lite"/>
    </source>
</evidence>
<name>V7C3W5_PHAVU</name>
<dbReference type="Gramene" id="ESW23596">
    <property type="protein sequence ID" value="ESW23596"/>
    <property type="gene ID" value="PHAVU_004G060800g"/>
</dbReference>
<organism evidence="2 3">
    <name type="scientific">Phaseolus vulgaris</name>
    <name type="common">Kidney bean</name>
    <name type="synonym">French bean</name>
    <dbReference type="NCBI Taxonomy" id="3885"/>
    <lineage>
        <taxon>Eukaryota</taxon>
        <taxon>Viridiplantae</taxon>
        <taxon>Streptophyta</taxon>
        <taxon>Embryophyta</taxon>
        <taxon>Tracheophyta</taxon>
        <taxon>Spermatophyta</taxon>
        <taxon>Magnoliopsida</taxon>
        <taxon>eudicotyledons</taxon>
        <taxon>Gunneridae</taxon>
        <taxon>Pentapetalae</taxon>
        <taxon>rosids</taxon>
        <taxon>fabids</taxon>
        <taxon>Fabales</taxon>
        <taxon>Fabaceae</taxon>
        <taxon>Papilionoideae</taxon>
        <taxon>50 kb inversion clade</taxon>
        <taxon>NPAAA clade</taxon>
        <taxon>indigoferoid/millettioid clade</taxon>
        <taxon>Phaseoleae</taxon>
        <taxon>Phaseolus</taxon>
    </lineage>
</organism>
<evidence type="ECO:0000313" key="2">
    <source>
        <dbReference type="EMBL" id="ESW23596.1"/>
    </source>
</evidence>
<dbReference type="EMBL" id="CM002291">
    <property type="protein sequence ID" value="ESW23596.1"/>
    <property type="molecule type" value="Genomic_DNA"/>
</dbReference>
<reference evidence="3" key="1">
    <citation type="journal article" date="2014" name="Nat. Genet.">
        <title>A reference genome for common bean and genome-wide analysis of dual domestications.</title>
        <authorList>
            <person name="Schmutz J."/>
            <person name="McClean P.E."/>
            <person name="Mamidi S."/>
            <person name="Wu G.A."/>
            <person name="Cannon S.B."/>
            <person name="Grimwood J."/>
            <person name="Jenkins J."/>
            <person name="Shu S."/>
            <person name="Song Q."/>
            <person name="Chavarro C."/>
            <person name="Torres-Torres M."/>
            <person name="Geffroy V."/>
            <person name="Moghaddam S.M."/>
            <person name="Gao D."/>
            <person name="Abernathy B."/>
            <person name="Barry K."/>
            <person name="Blair M."/>
            <person name="Brick M.A."/>
            <person name="Chovatia M."/>
            <person name="Gepts P."/>
            <person name="Goodstein D.M."/>
            <person name="Gonzales M."/>
            <person name="Hellsten U."/>
            <person name="Hyten D.L."/>
            <person name="Jia G."/>
            <person name="Kelly J.D."/>
            <person name="Kudrna D."/>
            <person name="Lee R."/>
            <person name="Richard M.M."/>
            <person name="Miklas P.N."/>
            <person name="Osorno J.M."/>
            <person name="Rodrigues J."/>
            <person name="Thareau V."/>
            <person name="Urrea C.A."/>
            <person name="Wang M."/>
            <person name="Yu Y."/>
            <person name="Zhang M."/>
            <person name="Wing R.A."/>
            <person name="Cregan P.B."/>
            <person name="Rokhsar D.S."/>
            <person name="Jackson S.A."/>
        </authorList>
    </citation>
    <scope>NUCLEOTIDE SEQUENCE [LARGE SCALE GENOMIC DNA]</scope>
    <source>
        <strain evidence="3">cv. G19833</strain>
    </source>
</reference>
<feature type="compositionally biased region" description="Acidic residues" evidence="1">
    <location>
        <begin position="1"/>
        <end position="14"/>
    </location>
</feature>
<accession>V7C3W5</accession>
<dbReference type="Proteomes" id="UP000000226">
    <property type="component" value="Chromosome 4"/>
</dbReference>
<protein>
    <submittedName>
        <fullName evidence="2">Uncharacterized protein</fullName>
    </submittedName>
</protein>
<proteinExistence type="predicted"/>
<dbReference type="AlphaFoldDB" id="V7C3W5"/>
<gene>
    <name evidence="2" type="ORF">PHAVU_004G060800g</name>
</gene>
<sequence length="88" mass="10234">MPPSFEETEDEDEAQSPNQPLGSYQVWTLSGCHQYVKWGFGMRATFIVFVMPKCDHTFHLSCIDICSIVLYIFFKFQLLRLSPNIHCL</sequence>